<dbReference type="SUPFAM" id="SSF55486">
    <property type="entry name" value="Metalloproteases ('zincins'), catalytic domain"/>
    <property type="match status" value="1"/>
</dbReference>
<feature type="binding site" evidence="7">
    <location>
        <position position="126"/>
    </location>
    <ligand>
        <name>Zn(2+)</name>
        <dbReference type="ChEBI" id="CHEBI:29105"/>
        <note>catalytic</note>
    </ligand>
</feature>
<comment type="cofactor">
    <cofactor evidence="7">
        <name>Zn(2+)</name>
        <dbReference type="ChEBI" id="CHEBI:29105"/>
    </cofactor>
    <text evidence="7">Binds 1 zinc ion.</text>
</comment>
<feature type="binding site" evidence="7">
    <location>
        <position position="122"/>
    </location>
    <ligand>
        <name>Zn(2+)</name>
        <dbReference type="ChEBI" id="CHEBI:29105"/>
        <note>catalytic</note>
    </ligand>
</feature>
<evidence type="ECO:0000313" key="10">
    <source>
        <dbReference type="Proteomes" id="UP000230821"/>
    </source>
</evidence>
<evidence type="ECO:0000256" key="8">
    <source>
        <dbReference type="SAM" id="Coils"/>
    </source>
</evidence>
<evidence type="ECO:0000256" key="7">
    <source>
        <dbReference type="HAMAP-Rule" id="MF_00009"/>
    </source>
</evidence>
<keyword evidence="3 7" id="KW-0479">Metal-binding</keyword>
<comment type="subcellular location">
    <subcellularLocation>
        <location evidence="7">Cytoplasm</location>
    </subcellularLocation>
</comment>
<dbReference type="GO" id="GO:0008270">
    <property type="term" value="F:zinc ion binding"/>
    <property type="evidence" value="ECO:0007669"/>
    <property type="project" value="UniProtKB-UniRule"/>
</dbReference>
<keyword evidence="4 7" id="KW-0255">Endonuclease</keyword>
<name>A0A2G6KBJ9_9BACT</name>
<feature type="coiled-coil region" evidence="8">
    <location>
        <begin position="98"/>
        <end position="154"/>
    </location>
</feature>
<keyword evidence="7" id="KW-0690">Ribosome biogenesis</keyword>
<keyword evidence="2 7" id="KW-0540">Nuclease</keyword>
<dbReference type="EMBL" id="PDSK01000104">
    <property type="protein sequence ID" value="PIE33037.1"/>
    <property type="molecule type" value="Genomic_DNA"/>
</dbReference>
<dbReference type="NCBIfam" id="TIGR00043">
    <property type="entry name" value="rRNA maturation RNase YbeY"/>
    <property type="match status" value="1"/>
</dbReference>
<keyword evidence="7" id="KW-0698">rRNA processing</keyword>
<protein>
    <recommendedName>
        <fullName evidence="7">Endoribonuclease YbeY</fullName>
        <ecNumber evidence="7">3.1.-.-</ecNumber>
    </recommendedName>
</protein>
<evidence type="ECO:0000256" key="2">
    <source>
        <dbReference type="ARBA" id="ARBA00022722"/>
    </source>
</evidence>
<evidence type="ECO:0000256" key="4">
    <source>
        <dbReference type="ARBA" id="ARBA00022759"/>
    </source>
</evidence>
<dbReference type="PANTHER" id="PTHR46986:SF1">
    <property type="entry name" value="ENDORIBONUCLEASE YBEY, CHLOROPLASTIC"/>
    <property type="match status" value="1"/>
</dbReference>
<dbReference type="InterPro" id="IPR023091">
    <property type="entry name" value="MetalPrtase_cat_dom_sf_prd"/>
</dbReference>
<dbReference type="InterPro" id="IPR002036">
    <property type="entry name" value="YbeY"/>
</dbReference>
<feature type="binding site" evidence="7">
    <location>
        <position position="132"/>
    </location>
    <ligand>
        <name>Zn(2+)</name>
        <dbReference type="ChEBI" id="CHEBI:29105"/>
        <note>catalytic</note>
    </ligand>
</feature>
<dbReference type="AlphaFoldDB" id="A0A2G6KBJ9"/>
<evidence type="ECO:0000313" key="9">
    <source>
        <dbReference type="EMBL" id="PIE33037.1"/>
    </source>
</evidence>
<comment type="similarity">
    <text evidence="1 7">Belongs to the endoribonuclease YbeY family.</text>
</comment>
<accession>A0A2G6KBJ9</accession>
<dbReference type="PROSITE" id="PS01306">
    <property type="entry name" value="UPF0054"/>
    <property type="match status" value="1"/>
</dbReference>
<keyword evidence="7" id="KW-0963">Cytoplasm</keyword>
<dbReference type="EC" id="3.1.-.-" evidence="7"/>
<comment type="function">
    <text evidence="7">Single strand-specific metallo-endoribonuclease involved in late-stage 70S ribosome quality control and in maturation of the 3' terminus of the 16S rRNA.</text>
</comment>
<dbReference type="GO" id="GO:0004222">
    <property type="term" value="F:metalloendopeptidase activity"/>
    <property type="evidence" value="ECO:0007669"/>
    <property type="project" value="InterPro"/>
</dbReference>
<dbReference type="GO" id="GO:0006364">
    <property type="term" value="P:rRNA processing"/>
    <property type="evidence" value="ECO:0007669"/>
    <property type="project" value="UniProtKB-UniRule"/>
</dbReference>
<evidence type="ECO:0000256" key="5">
    <source>
        <dbReference type="ARBA" id="ARBA00022801"/>
    </source>
</evidence>
<dbReference type="GO" id="GO:0005737">
    <property type="term" value="C:cytoplasm"/>
    <property type="evidence" value="ECO:0007669"/>
    <property type="project" value="UniProtKB-SubCell"/>
</dbReference>
<keyword evidence="8" id="KW-0175">Coiled coil</keyword>
<dbReference type="InterPro" id="IPR020549">
    <property type="entry name" value="YbeY_CS"/>
</dbReference>
<reference evidence="9 10" key="1">
    <citation type="submission" date="2017-10" db="EMBL/GenBank/DDBJ databases">
        <title>Novel microbial diversity and functional potential in the marine mammal oral microbiome.</title>
        <authorList>
            <person name="Dudek N.K."/>
            <person name="Sun C.L."/>
            <person name="Burstein D."/>
            <person name="Kantor R.S."/>
            <person name="Aliaga Goltsman D.S."/>
            <person name="Bik E.M."/>
            <person name="Thomas B.C."/>
            <person name="Banfield J.F."/>
            <person name="Relman D.A."/>
        </authorList>
    </citation>
    <scope>NUCLEOTIDE SEQUENCE [LARGE SCALE GENOMIC DNA]</scope>
    <source>
        <strain evidence="9">DOLJORAL78_47_16</strain>
    </source>
</reference>
<dbReference type="PANTHER" id="PTHR46986">
    <property type="entry name" value="ENDORIBONUCLEASE YBEY, CHLOROPLASTIC"/>
    <property type="match status" value="1"/>
</dbReference>
<proteinExistence type="inferred from homology"/>
<organism evidence="9 10">
    <name type="scientific">candidate division KSB3 bacterium</name>
    <dbReference type="NCBI Taxonomy" id="2044937"/>
    <lineage>
        <taxon>Bacteria</taxon>
        <taxon>candidate division KSB3</taxon>
    </lineage>
</organism>
<dbReference type="Proteomes" id="UP000230821">
    <property type="component" value="Unassembled WGS sequence"/>
</dbReference>
<gene>
    <name evidence="7 9" type="primary">ybeY</name>
    <name evidence="9" type="ORF">CSA56_13360</name>
</gene>
<comment type="caution">
    <text evidence="9">The sequence shown here is derived from an EMBL/GenBank/DDBJ whole genome shotgun (WGS) entry which is preliminary data.</text>
</comment>
<evidence type="ECO:0000256" key="6">
    <source>
        <dbReference type="ARBA" id="ARBA00022833"/>
    </source>
</evidence>
<keyword evidence="6 7" id="KW-0862">Zinc</keyword>
<sequence length="159" mass="18429">MEVFINDLQSKHKVDSENLRLTAFFLLQEMKCEERCELSIALVDDEEMHRLNRQYRGLDRSTDVLSFALQEAEEPHMQPASESSANTPLVLGDVIISIETTQRQAEEYEHTFEQELCRLLIHGILHLLGYDHLIDEEARVMEALERQLAKLLADNKPHT</sequence>
<dbReference type="HAMAP" id="MF_00009">
    <property type="entry name" value="Endoribonucl_YbeY"/>
    <property type="match status" value="1"/>
</dbReference>
<dbReference type="Gene3D" id="3.40.390.30">
    <property type="entry name" value="Metalloproteases ('zincins'), catalytic domain"/>
    <property type="match status" value="1"/>
</dbReference>
<evidence type="ECO:0000256" key="3">
    <source>
        <dbReference type="ARBA" id="ARBA00022723"/>
    </source>
</evidence>
<keyword evidence="5 7" id="KW-0378">Hydrolase</keyword>
<evidence type="ECO:0000256" key="1">
    <source>
        <dbReference type="ARBA" id="ARBA00010875"/>
    </source>
</evidence>
<dbReference type="GO" id="GO:0004521">
    <property type="term" value="F:RNA endonuclease activity"/>
    <property type="evidence" value="ECO:0007669"/>
    <property type="project" value="UniProtKB-UniRule"/>
</dbReference>
<dbReference type="Pfam" id="PF02130">
    <property type="entry name" value="YbeY"/>
    <property type="match status" value="1"/>
</dbReference>